<dbReference type="GO" id="GO:0016301">
    <property type="term" value="F:kinase activity"/>
    <property type="evidence" value="ECO:0007669"/>
    <property type="project" value="UniProtKB-KW"/>
</dbReference>
<dbReference type="InterPro" id="IPR036116">
    <property type="entry name" value="FN3_sf"/>
</dbReference>
<dbReference type="Gene3D" id="2.60.40.10">
    <property type="entry name" value="Immunoglobulins"/>
    <property type="match status" value="1"/>
</dbReference>
<keyword evidence="1" id="KW-0808">Transferase</keyword>
<dbReference type="EMBL" id="LR789812">
    <property type="protein sequence ID" value="CAB3265674.1"/>
    <property type="molecule type" value="mRNA"/>
</dbReference>
<dbReference type="AlphaFoldDB" id="A0A6F9DQF4"/>
<accession>A0A6F9DQF4</accession>
<protein>
    <submittedName>
        <fullName evidence="1">Proto-oncogene tyrosine-protein kinase ROS</fullName>
    </submittedName>
</protein>
<organism evidence="1">
    <name type="scientific">Phallusia mammillata</name>
    <dbReference type="NCBI Taxonomy" id="59560"/>
    <lineage>
        <taxon>Eukaryota</taxon>
        <taxon>Metazoa</taxon>
        <taxon>Chordata</taxon>
        <taxon>Tunicata</taxon>
        <taxon>Ascidiacea</taxon>
        <taxon>Phlebobranchia</taxon>
        <taxon>Ascidiidae</taxon>
        <taxon>Phallusia</taxon>
    </lineage>
</organism>
<sequence length="315" mass="34431">MIHRLRRSATISIVEKLNSCQDSPCQKVLNSITCALDLSQNSGGITKGLYVCNGSSLFKIEINTDLCLCTEVFAFPETVYSIAGNENGIHWLNSSQQNLYTLTNNSGETVTQTLLSEVASSDQDAACNLFSNSLPPPSVTETTGSSILLNISSVQTSATSIPSACLAWDNVNTSQVHFSILYQNTNSVSCLSSPSCMESRIEDVQNPVLENLRPNTSYEIQIAVYRTLHNSTAVSISQQLLVNTTCGISSEPANVQCLPQSFNEVYIVWEPPVVLNTEEVRYQVAVQTGLHDIPTGTLQFTKFTQQTLLYQVSDH</sequence>
<dbReference type="InterPro" id="IPR013783">
    <property type="entry name" value="Ig-like_fold"/>
</dbReference>
<name>A0A6F9DQF4_9ASCI</name>
<evidence type="ECO:0000313" key="1">
    <source>
        <dbReference type="EMBL" id="CAB3265674.1"/>
    </source>
</evidence>
<proteinExistence type="evidence at transcript level"/>
<gene>
    <name evidence="1" type="primary">Ros1</name>
</gene>
<dbReference type="SUPFAM" id="SSF49265">
    <property type="entry name" value="Fibronectin type III"/>
    <property type="match status" value="1"/>
</dbReference>
<reference evidence="1" key="1">
    <citation type="submission" date="2020-04" db="EMBL/GenBank/DDBJ databases">
        <authorList>
            <person name="Neveu A P."/>
        </authorList>
    </citation>
    <scope>NUCLEOTIDE SEQUENCE</scope>
    <source>
        <tissue evidence="1">Whole embryo</tissue>
    </source>
</reference>
<keyword evidence="1" id="KW-0418">Kinase</keyword>